<keyword evidence="1" id="KW-0472">Membrane</keyword>
<keyword evidence="1" id="KW-0812">Transmembrane</keyword>
<keyword evidence="3" id="KW-1185">Reference proteome</keyword>
<feature type="transmembrane region" description="Helical" evidence="1">
    <location>
        <begin position="115"/>
        <end position="133"/>
    </location>
</feature>
<protein>
    <submittedName>
        <fullName evidence="2">Uncharacterized protein</fullName>
    </submittedName>
</protein>
<accession>A0A9X2HB77</accession>
<feature type="transmembrane region" description="Helical" evidence="1">
    <location>
        <begin position="12"/>
        <end position="32"/>
    </location>
</feature>
<feature type="transmembrane region" description="Helical" evidence="1">
    <location>
        <begin position="159"/>
        <end position="180"/>
    </location>
</feature>
<organism evidence="2 3">
    <name type="scientific">Rothia santali</name>
    <dbReference type="NCBI Taxonomy" id="2949643"/>
    <lineage>
        <taxon>Bacteria</taxon>
        <taxon>Bacillati</taxon>
        <taxon>Actinomycetota</taxon>
        <taxon>Actinomycetes</taxon>
        <taxon>Micrococcales</taxon>
        <taxon>Micrococcaceae</taxon>
        <taxon>Rothia</taxon>
    </lineage>
</organism>
<gene>
    <name evidence="2" type="ORF">NBM05_02920</name>
</gene>
<evidence type="ECO:0000313" key="2">
    <source>
        <dbReference type="EMBL" id="MCP3425010.1"/>
    </source>
</evidence>
<comment type="caution">
    <text evidence="2">The sequence shown here is derived from an EMBL/GenBank/DDBJ whole genome shotgun (WGS) entry which is preliminary data.</text>
</comment>
<feature type="transmembrane region" description="Helical" evidence="1">
    <location>
        <begin position="186"/>
        <end position="204"/>
    </location>
</feature>
<keyword evidence="1" id="KW-1133">Transmembrane helix</keyword>
<dbReference type="EMBL" id="JANAFB010000004">
    <property type="protein sequence ID" value="MCP3425010.1"/>
    <property type="molecule type" value="Genomic_DNA"/>
</dbReference>
<sequence>MGSASRTANSSWRVATGCFTVVLGVSAALLAWPGLRSSLPATPVLSWALWSLGPLTVLMGVWLVRGRWRGRALVLSGHPWKIWLGVGTIAVLLTCFVVLARPIPGRSGEDVGPLVLPGSIAVAIAGCLCLLFLPDGAEEPRFQGPLRLTAARRRKAYRLLPLCGLAGVVIMAASFALAWWDVVPGASAGMGSGLVVVVMTCVQLRRVRAAEIVDETPGSPPDGTAHDAA</sequence>
<name>A0A9X2HB77_9MICC</name>
<dbReference type="AlphaFoldDB" id="A0A9X2HB77"/>
<dbReference type="RefSeq" id="WP_254164992.1">
    <property type="nucleotide sequence ID" value="NZ_JANAFB010000004.1"/>
</dbReference>
<feature type="transmembrane region" description="Helical" evidence="1">
    <location>
        <begin position="84"/>
        <end position="103"/>
    </location>
</feature>
<feature type="transmembrane region" description="Helical" evidence="1">
    <location>
        <begin position="44"/>
        <end position="64"/>
    </location>
</feature>
<evidence type="ECO:0000256" key="1">
    <source>
        <dbReference type="SAM" id="Phobius"/>
    </source>
</evidence>
<evidence type="ECO:0000313" key="3">
    <source>
        <dbReference type="Proteomes" id="UP001139502"/>
    </source>
</evidence>
<dbReference type="Proteomes" id="UP001139502">
    <property type="component" value="Unassembled WGS sequence"/>
</dbReference>
<proteinExistence type="predicted"/>
<reference evidence="2" key="1">
    <citation type="submission" date="2022-06" db="EMBL/GenBank/DDBJ databases">
        <title>Rothia sp. isolated from sandalwood seedling.</title>
        <authorList>
            <person name="Tuikhar N."/>
            <person name="Kirdat K."/>
            <person name="Thorat V."/>
            <person name="Swetha P."/>
            <person name="Padma S."/>
            <person name="Sundararaj R."/>
            <person name="Yadav A."/>
        </authorList>
    </citation>
    <scope>NUCLEOTIDE SEQUENCE</scope>
    <source>
        <strain evidence="2">AR01</strain>
    </source>
</reference>